<keyword evidence="1" id="KW-0488">Methylation</keyword>
<dbReference type="NCBIfam" id="TIGR02532">
    <property type="entry name" value="IV_pilin_GFxxxE"/>
    <property type="match status" value="1"/>
</dbReference>
<dbReference type="InterPro" id="IPR031982">
    <property type="entry name" value="PilE-like"/>
</dbReference>
<dbReference type="Proteomes" id="UP000327424">
    <property type="component" value="Chromosome"/>
</dbReference>
<dbReference type="PANTHER" id="PTHR30093">
    <property type="entry name" value="GENERAL SECRETION PATHWAY PROTEIN G"/>
    <property type="match status" value="1"/>
</dbReference>
<accession>A0A5J6WNY1</accession>
<organism evidence="3 4">
    <name type="scientific">Moritella marina ATCC 15381</name>
    <dbReference type="NCBI Taxonomy" id="1202962"/>
    <lineage>
        <taxon>Bacteria</taxon>
        <taxon>Pseudomonadati</taxon>
        <taxon>Pseudomonadota</taxon>
        <taxon>Gammaproteobacteria</taxon>
        <taxon>Alteromonadales</taxon>
        <taxon>Moritellaceae</taxon>
        <taxon>Moritella</taxon>
    </lineage>
</organism>
<protein>
    <submittedName>
        <fullName evidence="3">Prepilin-type N-terminal cleavage/methylation domain-containing protein</fullName>
    </submittedName>
</protein>
<dbReference type="AlphaFoldDB" id="A0A5J6WNY1"/>
<dbReference type="SUPFAM" id="SSF54523">
    <property type="entry name" value="Pili subunits"/>
    <property type="match status" value="1"/>
</dbReference>
<gene>
    <name evidence="3" type="ORF">FR932_15265</name>
</gene>
<dbReference type="Pfam" id="PF07963">
    <property type="entry name" value="N_methyl"/>
    <property type="match status" value="1"/>
</dbReference>
<dbReference type="GO" id="GO:0043683">
    <property type="term" value="P:type IV pilus assembly"/>
    <property type="evidence" value="ECO:0007669"/>
    <property type="project" value="InterPro"/>
</dbReference>
<dbReference type="GO" id="GO:0015628">
    <property type="term" value="P:protein secretion by the type II secretion system"/>
    <property type="evidence" value="ECO:0007669"/>
    <property type="project" value="InterPro"/>
</dbReference>
<name>A0A5J6WNY1_MORMI</name>
<dbReference type="OrthoDB" id="5296638at2"/>
<dbReference type="InterPro" id="IPR000983">
    <property type="entry name" value="Bac_GSPG_pilin"/>
</dbReference>
<dbReference type="PRINTS" id="PR00813">
    <property type="entry name" value="BCTERIALGSPG"/>
</dbReference>
<dbReference type="InterPro" id="IPR045584">
    <property type="entry name" value="Pilin-like"/>
</dbReference>
<dbReference type="PROSITE" id="PS00409">
    <property type="entry name" value="PROKAR_NTER_METHYL"/>
    <property type="match status" value="1"/>
</dbReference>
<dbReference type="InterPro" id="IPR012902">
    <property type="entry name" value="N_methyl_site"/>
</dbReference>
<reference evidence="3 4" key="1">
    <citation type="submission" date="2019-09" db="EMBL/GenBank/DDBJ databases">
        <title>Hybrid Assembly of the complete Genome of the Deep-Sea Bacterium Moritella marina from long Nanopore and Illumina reads.</title>
        <authorList>
            <person name="Magin S."/>
            <person name="Georgoulis A."/>
            <person name="Papadimitriou K."/>
            <person name="Iliakis G."/>
            <person name="Vorgias C.E."/>
        </authorList>
    </citation>
    <scope>NUCLEOTIDE SEQUENCE [LARGE SCALE GENOMIC DNA]</scope>
    <source>
        <strain evidence="3 4">MP-1</strain>
    </source>
</reference>
<dbReference type="Gene3D" id="3.30.700.10">
    <property type="entry name" value="Glycoprotein, Type 4 Pilin"/>
    <property type="match status" value="1"/>
</dbReference>
<dbReference type="PANTHER" id="PTHR30093:SF47">
    <property type="entry name" value="TYPE IV PILUS NON-CORE MINOR PILIN PILE"/>
    <property type="match status" value="1"/>
</dbReference>
<proteinExistence type="predicted"/>
<dbReference type="KEGG" id="mmaa:FR932_15265"/>
<dbReference type="EMBL" id="CP044399">
    <property type="protein sequence ID" value="QFI39114.1"/>
    <property type="molecule type" value="Genomic_DNA"/>
</dbReference>
<dbReference type="RefSeq" id="WP_019442301.1">
    <property type="nucleotide sequence ID" value="NZ_ALOE01000029.1"/>
</dbReference>
<evidence type="ECO:0000313" key="4">
    <source>
        <dbReference type="Proteomes" id="UP000327424"/>
    </source>
</evidence>
<dbReference type="GO" id="GO:0015627">
    <property type="term" value="C:type II protein secretion system complex"/>
    <property type="evidence" value="ECO:0007669"/>
    <property type="project" value="InterPro"/>
</dbReference>
<evidence type="ECO:0000256" key="2">
    <source>
        <dbReference type="SAM" id="Phobius"/>
    </source>
</evidence>
<evidence type="ECO:0000256" key="1">
    <source>
        <dbReference type="ARBA" id="ARBA00022481"/>
    </source>
</evidence>
<keyword evidence="2" id="KW-0812">Transmembrane</keyword>
<dbReference type="Pfam" id="PF16732">
    <property type="entry name" value="ComP_DUS"/>
    <property type="match status" value="1"/>
</dbReference>
<keyword evidence="2" id="KW-1133">Transmembrane helix</keyword>
<keyword evidence="2" id="KW-0472">Membrane</keyword>
<evidence type="ECO:0000313" key="3">
    <source>
        <dbReference type="EMBL" id="QFI39114.1"/>
    </source>
</evidence>
<sequence length="145" mass="15566">MTTKQTGFTLVELMIVVAIVGILAGIGYPSYSAYIIDNNRNGAKAALYKAQLLQEQYYLDNGQYATSLASGAADTLFDAGWRDSSDYYTFALDPSSSTSSYTLIATVAASSSQATDLDCTAFTIDHFGVTTSLNSTNTVTTDCWR</sequence>
<feature type="transmembrane region" description="Helical" evidence="2">
    <location>
        <begin position="7"/>
        <end position="31"/>
    </location>
</feature>
<keyword evidence="4" id="KW-1185">Reference proteome</keyword>